<accession>X1UB09</accession>
<protein>
    <submittedName>
        <fullName evidence="1">Uncharacterized protein</fullName>
    </submittedName>
</protein>
<dbReference type="EMBL" id="BARW01015965">
    <property type="protein sequence ID" value="GAJ00787.1"/>
    <property type="molecule type" value="Genomic_DNA"/>
</dbReference>
<comment type="caution">
    <text evidence="1">The sequence shown here is derived from an EMBL/GenBank/DDBJ whole genome shotgun (WGS) entry which is preliminary data.</text>
</comment>
<name>X1UB09_9ZZZZ</name>
<proteinExistence type="predicted"/>
<gene>
    <name evidence="1" type="ORF">S12H4_27906</name>
</gene>
<dbReference type="AlphaFoldDB" id="X1UB09"/>
<reference evidence="1" key="1">
    <citation type="journal article" date="2014" name="Front. Microbiol.">
        <title>High frequency of phylogenetically diverse reductive dehalogenase-homologous genes in deep subseafloor sedimentary metagenomes.</title>
        <authorList>
            <person name="Kawai M."/>
            <person name="Futagami T."/>
            <person name="Toyoda A."/>
            <person name="Takaki Y."/>
            <person name="Nishi S."/>
            <person name="Hori S."/>
            <person name="Arai W."/>
            <person name="Tsubouchi T."/>
            <person name="Morono Y."/>
            <person name="Uchiyama I."/>
            <person name="Ito T."/>
            <person name="Fujiyama A."/>
            <person name="Inagaki F."/>
            <person name="Takami H."/>
        </authorList>
    </citation>
    <scope>NUCLEOTIDE SEQUENCE</scope>
    <source>
        <strain evidence="1">Expedition CK06-06</strain>
    </source>
</reference>
<organism evidence="1">
    <name type="scientific">marine sediment metagenome</name>
    <dbReference type="NCBI Taxonomy" id="412755"/>
    <lineage>
        <taxon>unclassified sequences</taxon>
        <taxon>metagenomes</taxon>
        <taxon>ecological metagenomes</taxon>
    </lineage>
</organism>
<sequence length="87" mass="10097">MVIEFFLLIVLLLVVVSAVTRHLRQVRARTEANEIINGEAPATAERINKCIDQLLATKNWLQDMTEADRQRVLRLRDMRKEMVTPHS</sequence>
<evidence type="ECO:0000313" key="1">
    <source>
        <dbReference type="EMBL" id="GAJ00787.1"/>
    </source>
</evidence>